<gene>
    <name evidence="1" type="ORF">DZC75_23015</name>
</gene>
<sequence length="229" mass="25455">MHTFKTALTRYWPTVPALVLGLCFSEHIDASADDRQQPQQSPWFMRTGPLWVAYQSSADINLMGSQLSGASARARNNVTFMFDFGYEVTDNFSVLMMGGIPPRTVVQGAGSVEALGNFGAVRYGPLFLTGIYYFPGWQDIRPYLGVGMAHAFIFKNYDGAVSDLDVKGNSGPVVQMGVEYAWNQRWTLFADYKHLWLELDAHGELGPAPVKAKITLDPDLLSMGIKFHF</sequence>
<keyword evidence="2" id="KW-1185">Reference proteome</keyword>
<dbReference type="Proteomes" id="UP000258127">
    <property type="component" value="Chromosome"/>
</dbReference>
<dbReference type="AlphaFoldDB" id="A0AAI8KF97"/>
<dbReference type="InterPro" id="IPR005618">
    <property type="entry name" value="OMPW"/>
</dbReference>
<accession>A0AAI8KF97</accession>
<dbReference type="Gene3D" id="2.40.160.20">
    <property type="match status" value="1"/>
</dbReference>
<dbReference type="SUPFAM" id="SSF56925">
    <property type="entry name" value="OMPA-like"/>
    <property type="match status" value="1"/>
</dbReference>
<dbReference type="GO" id="GO:0019867">
    <property type="term" value="C:outer membrane"/>
    <property type="evidence" value="ECO:0007669"/>
    <property type="project" value="InterPro"/>
</dbReference>
<protein>
    <submittedName>
        <fullName evidence="1">OmpW family protein</fullName>
    </submittedName>
</protein>
<organism evidence="1 2">
    <name type="scientific">Pseudomonas parafulva</name>
    <dbReference type="NCBI Taxonomy" id="157782"/>
    <lineage>
        <taxon>Bacteria</taxon>
        <taxon>Pseudomonadati</taxon>
        <taxon>Pseudomonadota</taxon>
        <taxon>Gammaproteobacteria</taxon>
        <taxon>Pseudomonadales</taxon>
        <taxon>Pseudomonadaceae</taxon>
        <taxon>Pseudomonas</taxon>
    </lineage>
</organism>
<evidence type="ECO:0000313" key="2">
    <source>
        <dbReference type="Proteomes" id="UP000258127"/>
    </source>
</evidence>
<name>A0AAI8KF97_9PSED</name>
<dbReference type="Pfam" id="PF03922">
    <property type="entry name" value="OmpW"/>
    <property type="match status" value="1"/>
</dbReference>
<dbReference type="GO" id="GO:0055085">
    <property type="term" value="P:transmembrane transport"/>
    <property type="evidence" value="ECO:0007669"/>
    <property type="project" value="TreeGrafter"/>
</dbReference>
<evidence type="ECO:0000313" key="1">
    <source>
        <dbReference type="EMBL" id="AXO90731.1"/>
    </source>
</evidence>
<dbReference type="PANTHER" id="PTHR36920:SF1">
    <property type="entry name" value="OUTER MEMBRANE PROTEIN W"/>
    <property type="match status" value="1"/>
</dbReference>
<dbReference type="InterPro" id="IPR011250">
    <property type="entry name" value="OMP/PagP_B-barrel"/>
</dbReference>
<dbReference type="PANTHER" id="PTHR36920">
    <property type="match status" value="1"/>
</dbReference>
<dbReference type="RefSeq" id="WP_116889967.1">
    <property type="nucleotide sequence ID" value="NZ_CP031641.1"/>
</dbReference>
<reference evidence="1 2" key="1">
    <citation type="submission" date="2018-08" db="EMBL/GenBank/DDBJ databases">
        <authorList>
            <person name="Lee Y."/>
            <person name="Kakembo D."/>
        </authorList>
    </citation>
    <scope>NUCLEOTIDE SEQUENCE [LARGE SCALE GENOMIC DNA]</scope>
    <source>
        <strain evidence="1 2">JBCS1880</strain>
    </source>
</reference>
<dbReference type="EMBL" id="CP031641">
    <property type="protein sequence ID" value="AXO90731.1"/>
    <property type="molecule type" value="Genomic_DNA"/>
</dbReference>
<proteinExistence type="predicted"/>